<evidence type="ECO:0000313" key="2">
    <source>
        <dbReference type="Proteomes" id="UP000507470"/>
    </source>
</evidence>
<dbReference type="AlphaFoldDB" id="A0A6J8CEV0"/>
<sequence length="150" mass="17884">MILSHVAKYLMTYFTRVHQKEEEKQLRFRRQQQELMYQFMSNITENNNAANYFLKALAAGMIKHVSTKIPGEIADFIVKEFCHSKKEVMKAILLDLAKIDQFHLFKMYLDEPRDLANFWITCHTNREIFAIPEETTLLYKAKLLKIFFLN</sequence>
<keyword evidence="2" id="KW-1185">Reference proteome</keyword>
<dbReference type="OrthoDB" id="10574719at2759"/>
<proteinExistence type="predicted"/>
<dbReference type="Proteomes" id="UP000507470">
    <property type="component" value="Unassembled WGS sequence"/>
</dbReference>
<organism evidence="1 2">
    <name type="scientific">Mytilus coruscus</name>
    <name type="common">Sea mussel</name>
    <dbReference type="NCBI Taxonomy" id="42192"/>
    <lineage>
        <taxon>Eukaryota</taxon>
        <taxon>Metazoa</taxon>
        <taxon>Spiralia</taxon>
        <taxon>Lophotrochozoa</taxon>
        <taxon>Mollusca</taxon>
        <taxon>Bivalvia</taxon>
        <taxon>Autobranchia</taxon>
        <taxon>Pteriomorphia</taxon>
        <taxon>Mytilida</taxon>
        <taxon>Mytiloidea</taxon>
        <taxon>Mytilidae</taxon>
        <taxon>Mytilinae</taxon>
        <taxon>Mytilus</taxon>
    </lineage>
</organism>
<gene>
    <name evidence="1" type="ORF">MCOR_29699</name>
</gene>
<name>A0A6J8CEV0_MYTCO</name>
<protein>
    <submittedName>
        <fullName evidence="1">Uncharacterized protein</fullName>
    </submittedName>
</protein>
<dbReference type="EMBL" id="CACVKT020005427">
    <property type="protein sequence ID" value="CAC5394983.1"/>
    <property type="molecule type" value="Genomic_DNA"/>
</dbReference>
<evidence type="ECO:0000313" key="1">
    <source>
        <dbReference type="EMBL" id="CAC5394983.1"/>
    </source>
</evidence>
<reference evidence="1 2" key="1">
    <citation type="submission" date="2020-06" db="EMBL/GenBank/DDBJ databases">
        <authorList>
            <person name="Li R."/>
            <person name="Bekaert M."/>
        </authorList>
    </citation>
    <scope>NUCLEOTIDE SEQUENCE [LARGE SCALE GENOMIC DNA]</scope>
    <source>
        <strain evidence="2">wild</strain>
    </source>
</reference>
<accession>A0A6J8CEV0</accession>